<dbReference type="GO" id="GO:0009451">
    <property type="term" value="P:RNA modification"/>
    <property type="evidence" value="ECO:0007669"/>
    <property type="project" value="InterPro"/>
</dbReference>
<organism evidence="4 5">
    <name type="scientific">Macleaya cordata</name>
    <name type="common">Five-seeded plume-poppy</name>
    <name type="synonym">Bocconia cordata</name>
    <dbReference type="NCBI Taxonomy" id="56857"/>
    <lineage>
        <taxon>Eukaryota</taxon>
        <taxon>Viridiplantae</taxon>
        <taxon>Streptophyta</taxon>
        <taxon>Embryophyta</taxon>
        <taxon>Tracheophyta</taxon>
        <taxon>Spermatophyta</taxon>
        <taxon>Magnoliopsida</taxon>
        <taxon>Ranunculales</taxon>
        <taxon>Papaveraceae</taxon>
        <taxon>Papaveroideae</taxon>
        <taxon>Macleaya</taxon>
    </lineage>
</organism>
<dbReference type="SUPFAM" id="SSF48452">
    <property type="entry name" value="TPR-like"/>
    <property type="match status" value="1"/>
</dbReference>
<reference evidence="4 5" key="1">
    <citation type="journal article" date="2017" name="Mol. Plant">
        <title>The Genome of Medicinal Plant Macleaya cordata Provides New Insights into Benzylisoquinoline Alkaloids Metabolism.</title>
        <authorList>
            <person name="Liu X."/>
            <person name="Liu Y."/>
            <person name="Huang P."/>
            <person name="Ma Y."/>
            <person name="Qing Z."/>
            <person name="Tang Q."/>
            <person name="Cao H."/>
            <person name="Cheng P."/>
            <person name="Zheng Y."/>
            <person name="Yuan Z."/>
            <person name="Zhou Y."/>
            <person name="Liu J."/>
            <person name="Tang Z."/>
            <person name="Zhuo Y."/>
            <person name="Zhang Y."/>
            <person name="Yu L."/>
            <person name="Huang J."/>
            <person name="Yang P."/>
            <person name="Peng Q."/>
            <person name="Zhang J."/>
            <person name="Jiang W."/>
            <person name="Zhang Z."/>
            <person name="Lin K."/>
            <person name="Ro D.K."/>
            <person name="Chen X."/>
            <person name="Xiong X."/>
            <person name="Shang Y."/>
            <person name="Huang S."/>
            <person name="Zeng J."/>
        </authorList>
    </citation>
    <scope>NUCLEOTIDE SEQUENCE [LARGE SCALE GENOMIC DNA]</scope>
    <source>
        <strain evidence="5">cv. BLH2017</strain>
        <tissue evidence="4">Root</tissue>
    </source>
</reference>
<feature type="repeat" description="PPR" evidence="3">
    <location>
        <begin position="468"/>
        <end position="503"/>
    </location>
</feature>
<sequence length="662" mass="74103">MTSITRPLSNNIYTKQALLTTLNGTNGFNYHSKGHLIQHCTDHRLVRQGKQIHARIILLSVIPDNFIASKLLTFYSKSGFLFEARKVFDEIPNKNIFSWNAMLIAYSLHNKHTQTLKLFSSLVSSSETNVKPDNFTITSVLKALSSLFPDRNLAKEIHGFVQRHGYEFDLFVVNALVTFYARSQDLGLARKLFNTMPERDVVSWNSMISGYSQSGFYEECLKMYGEMQSLGLRPNGVTVVSVLLACAQLKDLDLGMKIHQLVIENKIEVDSAVCNSIIGLYAKCGSLEYARELFEEMTGRDEVSYGSMISGYMIHGFVDKALELFREMKNPGLSTWNALISGLVQNNHHDCILELLHEMQVMGFRPNSVTLSSILPTFSYFSNLKGGKEIHGYAIRNYYDGNIYVATGIIDTYAKSGFIHGAYQLFEKSRARSVIVWTAIISAYAAHGNSDAAITLFSEMLASGIQPDPVTFTAVLTACAHSGVVDEARRIFDSMLPRYRIEPGVEHYACMVAVLSRAGMIYEAADFISKMPIEPSAKVWGALLNGVSVSGDVDLGKFVCDRLFEIEPENTGNYIIMANLYSQAGRWDEAERVRERMKKMGLKKFPGYSWIETSDGLQNFVAGDVSNQRTEDIYAVLGELVEMMREEGYVSVSELDEESVCS</sequence>
<name>A0A200QHI8_MACCD</name>
<dbReference type="AlphaFoldDB" id="A0A200QHI8"/>
<dbReference type="STRING" id="56857.A0A200QHI8"/>
<dbReference type="OrthoDB" id="185373at2759"/>
<dbReference type="FunFam" id="1.25.40.10:FF:000196">
    <property type="entry name" value="Pentatricopeptide repeat-containing protein At4g14850"/>
    <property type="match status" value="1"/>
</dbReference>
<proteinExistence type="inferred from homology"/>
<feature type="repeat" description="PPR" evidence="3">
    <location>
        <begin position="301"/>
        <end position="335"/>
    </location>
</feature>
<feature type="repeat" description="PPR" evidence="3">
    <location>
        <begin position="433"/>
        <end position="467"/>
    </location>
</feature>
<dbReference type="PROSITE" id="PS51375">
    <property type="entry name" value="PPR"/>
    <property type="match status" value="6"/>
</dbReference>
<protein>
    <submittedName>
        <fullName evidence="4">Pentatricopeptide repeat</fullName>
    </submittedName>
</protein>
<evidence type="ECO:0000256" key="3">
    <source>
        <dbReference type="PROSITE-ProRule" id="PRU00708"/>
    </source>
</evidence>
<dbReference type="InParanoid" id="A0A200QHI8"/>
<gene>
    <name evidence="4" type="ORF">BVC80_1751g125</name>
</gene>
<keyword evidence="5" id="KW-1185">Reference proteome</keyword>
<evidence type="ECO:0000313" key="5">
    <source>
        <dbReference type="Proteomes" id="UP000195402"/>
    </source>
</evidence>
<feature type="repeat" description="PPR" evidence="3">
    <location>
        <begin position="270"/>
        <end position="300"/>
    </location>
</feature>
<feature type="repeat" description="PPR" evidence="3">
    <location>
        <begin position="200"/>
        <end position="234"/>
    </location>
</feature>
<dbReference type="InterPro" id="IPR011990">
    <property type="entry name" value="TPR-like_helical_dom_sf"/>
</dbReference>
<evidence type="ECO:0000256" key="1">
    <source>
        <dbReference type="ARBA" id="ARBA00022737"/>
    </source>
</evidence>
<dbReference type="Proteomes" id="UP000195402">
    <property type="component" value="Unassembled WGS sequence"/>
</dbReference>
<dbReference type="EMBL" id="MVGT01002043">
    <property type="protein sequence ID" value="OVA09960.1"/>
    <property type="molecule type" value="Genomic_DNA"/>
</dbReference>
<dbReference type="InterPro" id="IPR046960">
    <property type="entry name" value="PPR_At4g14850-like_plant"/>
</dbReference>
<comment type="caution">
    <text evidence="4">The sequence shown here is derived from an EMBL/GenBank/DDBJ whole genome shotgun (WGS) entry which is preliminary data.</text>
</comment>
<comment type="similarity">
    <text evidence="2">Belongs to the PPR family. PCMP-E subfamily.</text>
</comment>
<dbReference type="PANTHER" id="PTHR47926">
    <property type="entry name" value="PENTATRICOPEPTIDE REPEAT-CONTAINING PROTEIN"/>
    <property type="match status" value="1"/>
</dbReference>
<keyword evidence="1" id="KW-0677">Repeat</keyword>
<dbReference type="OMA" id="IQHCTDH"/>
<dbReference type="Pfam" id="PF01535">
    <property type="entry name" value="PPR"/>
    <property type="match status" value="4"/>
</dbReference>
<dbReference type="GO" id="GO:0003723">
    <property type="term" value="F:RNA binding"/>
    <property type="evidence" value="ECO:0007669"/>
    <property type="project" value="InterPro"/>
</dbReference>
<dbReference type="InterPro" id="IPR002885">
    <property type="entry name" value="PPR_rpt"/>
</dbReference>
<dbReference type="FunFam" id="1.25.40.10:FF:000801">
    <property type="entry name" value="Pentatricopeptide repeat-containing protein"/>
    <property type="match status" value="1"/>
</dbReference>
<dbReference type="NCBIfam" id="TIGR00756">
    <property type="entry name" value="PPR"/>
    <property type="match status" value="7"/>
</dbReference>
<dbReference type="InterPro" id="IPR046848">
    <property type="entry name" value="E_motif"/>
</dbReference>
<accession>A0A200QHI8</accession>
<evidence type="ECO:0000256" key="2">
    <source>
        <dbReference type="ARBA" id="ARBA00061659"/>
    </source>
</evidence>
<dbReference type="FunFam" id="1.25.40.10:FF:000090">
    <property type="entry name" value="Pentatricopeptide repeat-containing protein, chloroplastic"/>
    <property type="match status" value="1"/>
</dbReference>
<feature type="repeat" description="PPR" evidence="3">
    <location>
        <begin position="570"/>
        <end position="604"/>
    </location>
</feature>
<dbReference type="Pfam" id="PF20431">
    <property type="entry name" value="E_motif"/>
    <property type="match status" value="1"/>
</dbReference>
<dbReference type="Gene3D" id="1.25.40.10">
    <property type="entry name" value="Tetratricopeptide repeat domain"/>
    <property type="match status" value="4"/>
</dbReference>
<dbReference type="FunCoup" id="A0A200QHI8">
    <property type="interactions" value="848"/>
</dbReference>
<dbReference type="PANTHER" id="PTHR47926:SF472">
    <property type="entry name" value="REPEAT (PPR) SUPERFAMILY PROTEIN, PUTATIVE-RELATED"/>
    <property type="match status" value="1"/>
</dbReference>
<dbReference type="Pfam" id="PF13041">
    <property type="entry name" value="PPR_2"/>
    <property type="match status" value="3"/>
</dbReference>
<evidence type="ECO:0000313" key="4">
    <source>
        <dbReference type="EMBL" id="OVA09960.1"/>
    </source>
</evidence>